<evidence type="ECO:0000256" key="1">
    <source>
        <dbReference type="SAM" id="SignalP"/>
    </source>
</evidence>
<protein>
    <recommendedName>
        <fullName evidence="3">Secreted protein</fullName>
    </recommendedName>
</protein>
<name>A0A8D8XDB1_9HEMI</name>
<evidence type="ECO:0000313" key="2">
    <source>
        <dbReference type="EMBL" id="CAG6691218.1"/>
    </source>
</evidence>
<proteinExistence type="predicted"/>
<dbReference type="AlphaFoldDB" id="A0A8D8XDB1"/>
<keyword evidence="1" id="KW-0732">Signal</keyword>
<accession>A0A8D8XDB1</accession>
<sequence length="108" mass="12413">MISWVKFRVQLHFISGAVVAAANNITFPRHTTTTQRTRHNYATTQHTRHNYTTTRRTLKIISKTSNHSPFCLAAVAVAFNLIMARQINKRPNKQSCNPLTIKQPNQKR</sequence>
<evidence type="ECO:0008006" key="3">
    <source>
        <dbReference type="Google" id="ProtNLM"/>
    </source>
</evidence>
<reference evidence="2" key="1">
    <citation type="submission" date="2021-05" db="EMBL/GenBank/DDBJ databases">
        <authorList>
            <person name="Alioto T."/>
            <person name="Alioto T."/>
            <person name="Gomez Garrido J."/>
        </authorList>
    </citation>
    <scope>NUCLEOTIDE SEQUENCE</scope>
</reference>
<organism evidence="2">
    <name type="scientific">Cacopsylla melanoneura</name>
    <dbReference type="NCBI Taxonomy" id="428564"/>
    <lineage>
        <taxon>Eukaryota</taxon>
        <taxon>Metazoa</taxon>
        <taxon>Ecdysozoa</taxon>
        <taxon>Arthropoda</taxon>
        <taxon>Hexapoda</taxon>
        <taxon>Insecta</taxon>
        <taxon>Pterygota</taxon>
        <taxon>Neoptera</taxon>
        <taxon>Paraneoptera</taxon>
        <taxon>Hemiptera</taxon>
        <taxon>Sternorrhyncha</taxon>
        <taxon>Psylloidea</taxon>
        <taxon>Psyllidae</taxon>
        <taxon>Psyllinae</taxon>
        <taxon>Cacopsylla</taxon>
    </lineage>
</organism>
<feature type="chain" id="PRO_5034700685" description="Secreted protein" evidence="1">
    <location>
        <begin position="23"/>
        <end position="108"/>
    </location>
</feature>
<feature type="signal peptide" evidence="1">
    <location>
        <begin position="1"/>
        <end position="22"/>
    </location>
</feature>
<dbReference type="EMBL" id="HBUF01301565">
    <property type="protein sequence ID" value="CAG6691218.1"/>
    <property type="molecule type" value="Transcribed_RNA"/>
</dbReference>